<evidence type="ECO:0000256" key="9">
    <source>
        <dbReference type="ARBA" id="ARBA00023049"/>
    </source>
</evidence>
<evidence type="ECO:0000256" key="2">
    <source>
        <dbReference type="ARBA" id="ARBA00022475"/>
    </source>
</evidence>
<keyword evidence="6" id="KW-0378">Hydrolase</keyword>
<dbReference type="GO" id="GO:0046872">
    <property type="term" value="F:metal ion binding"/>
    <property type="evidence" value="ECO:0007669"/>
    <property type="project" value="UniProtKB-KW"/>
</dbReference>
<feature type="transmembrane region" description="Helical" evidence="12">
    <location>
        <begin position="63"/>
        <end position="82"/>
    </location>
</feature>
<feature type="transmembrane region" description="Helical" evidence="12">
    <location>
        <begin position="222"/>
        <end position="243"/>
    </location>
</feature>
<sequence>MFKAYGLYSHIRANRLRSAFLLAGFVALLLALMFSFSLLFEAFASGEEPFDVILARAASDFRVNWPVGVAAAGVWFVIAWLFHQRMIDYATGARDVSRAESPRLYNLLENLCISRGVPIPALQILDSDALNAYASGLKEGEYKVAVTRGLLVELTDAEIEAVLAHELTHIRNRDVQLMVVATIFAGVFGFAADLLIRRWDFPFGFSPHRPPEREDNRRESGAGLAILVALAIIALSWGASVLIRLALSRSREYLADAGSVELTKNPDAMISALRKIEAHSAMPAMPSRMRAFFIESPARVQESGWFATHPSVDERVRALIDFAGGHDVVISAPERFPVEDSQADGAFPPLGDGGQPGFLPPQGRHPLDPPQRGPWG</sequence>
<reference evidence="14" key="1">
    <citation type="submission" date="2023-07" db="EMBL/GenBank/DDBJ databases">
        <authorList>
            <person name="Pelsma A.J. K."/>
        </authorList>
    </citation>
    <scope>NUCLEOTIDE SEQUENCE</scope>
</reference>
<feature type="transmembrane region" description="Helical" evidence="12">
    <location>
        <begin position="177"/>
        <end position="196"/>
    </location>
</feature>
<feature type="region of interest" description="Disordered" evidence="11">
    <location>
        <begin position="339"/>
        <end position="376"/>
    </location>
</feature>
<evidence type="ECO:0000256" key="8">
    <source>
        <dbReference type="ARBA" id="ARBA00022989"/>
    </source>
</evidence>
<feature type="transmembrane region" description="Helical" evidence="12">
    <location>
        <begin position="20"/>
        <end position="43"/>
    </location>
</feature>
<dbReference type="Gene3D" id="3.30.2010.10">
    <property type="entry name" value="Metalloproteases ('zincins'), catalytic domain"/>
    <property type="match status" value="1"/>
</dbReference>
<keyword evidence="8 12" id="KW-1133">Transmembrane helix</keyword>
<evidence type="ECO:0000256" key="11">
    <source>
        <dbReference type="SAM" id="MobiDB-lite"/>
    </source>
</evidence>
<dbReference type="PANTHER" id="PTHR43221:SF2">
    <property type="entry name" value="PROTEASE HTPX HOMOLOG"/>
    <property type="match status" value="1"/>
</dbReference>
<proteinExistence type="predicted"/>
<name>A0AA48M3H9_9ZZZZ</name>
<evidence type="ECO:0000256" key="12">
    <source>
        <dbReference type="SAM" id="Phobius"/>
    </source>
</evidence>
<dbReference type="PANTHER" id="PTHR43221">
    <property type="entry name" value="PROTEASE HTPX"/>
    <property type="match status" value="1"/>
</dbReference>
<evidence type="ECO:0000256" key="5">
    <source>
        <dbReference type="ARBA" id="ARBA00022723"/>
    </source>
</evidence>
<gene>
    <name evidence="14" type="primary">htpX</name>
    <name evidence="14" type="ORF">AMST5_03662</name>
</gene>
<keyword evidence="9" id="KW-0482">Metalloprotease</keyword>
<feature type="domain" description="Peptidase M48" evidence="13">
    <location>
        <begin position="102"/>
        <end position="319"/>
    </location>
</feature>
<evidence type="ECO:0000256" key="10">
    <source>
        <dbReference type="ARBA" id="ARBA00023136"/>
    </source>
</evidence>
<dbReference type="EMBL" id="OY288114">
    <property type="protein sequence ID" value="CAJ0885945.1"/>
    <property type="molecule type" value="Genomic_DNA"/>
</dbReference>
<keyword evidence="7" id="KW-0862">Zinc</keyword>
<evidence type="ECO:0000256" key="1">
    <source>
        <dbReference type="ARBA" id="ARBA00001947"/>
    </source>
</evidence>
<organism evidence="14">
    <name type="scientific">freshwater sediment metagenome</name>
    <dbReference type="NCBI Taxonomy" id="556182"/>
    <lineage>
        <taxon>unclassified sequences</taxon>
        <taxon>metagenomes</taxon>
        <taxon>ecological metagenomes</taxon>
    </lineage>
</organism>
<dbReference type="InterPro" id="IPR050083">
    <property type="entry name" value="HtpX_protease"/>
</dbReference>
<dbReference type="CDD" id="cd07340">
    <property type="entry name" value="M48B_Htpx_like"/>
    <property type="match status" value="1"/>
</dbReference>
<keyword evidence="10 12" id="KW-0472">Membrane</keyword>
<keyword evidence="14" id="KW-0346">Stress response</keyword>
<dbReference type="AlphaFoldDB" id="A0AA48M3H9"/>
<keyword evidence="2" id="KW-1003">Cell membrane</keyword>
<keyword evidence="3" id="KW-0645">Protease</keyword>
<keyword evidence="5" id="KW-0479">Metal-binding</keyword>
<dbReference type="GO" id="GO:0006508">
    <property type="term" value="P:proteolysis"/>
    <property type="evidence" value="ECO:0007669"/>
    <property type="project" value="UniProtKB-KW"/>
</dbReference>
<evidence type="ECO:0000256" key="7">
    <source>
        <dbReference type="ARBA" id="ARBA00022833"/>
    </source>
</evidence>
<protein>
    <submittedName>
        <fullName evidence="14">Heat shock protein HtpX</fullName>
    </submittedName>
</protein>
<evidence type="ECO:0000256" key="6">
    <source>
        <dbReference type="ARBA" id="ARBA00022801"/>
    </source>
</evidence>
<evidence type="ECO:0000313" key="14">
    <source>
        <dbReference type="EMBL" id="CAJ0885945.1"/>
    </source>
</evidence>
<comment type="cofactor">
    <cofactor evidence="1">
        <name>Zn(2+)</name>
        <dbReference type="ChEBI" id="CHEBI:29105"/>
    </cofactor>
</comment>
<keyword evidence="4 12" id="KW-0812">Transmembrane</keyword>
<dbReference type="InterPro" id="IPR001915">
    <property type="entry name" value="Peptidase_M48"/>
</dbReference>
<dbReference type="GO" id="GO:0004222">
    <property type="term" value="F:metalloendopeptidase activity"/>
    <property type="evidence" value="ECO:0007669"/>
    <property type="project" value="InterPro"/>
</dbReference>
<evidence type="ECO:0000256" key="3">
    <source>
        <dbReference type="ARBA" id="ARBA00022670"/>
    </source>
</evidence>
<dbReference type="Pfam" id="PF01435">
    <property type="entry name" value="Peptidase_M48"/>
    <property type="match status" value="1"/>
</dbReference>
<evidence type="ECO:0000259" key="13">
    <source>
        <dbReference type="Pfam" id="PF01435"/>
    </source>
</evidence>
<evidence type="ECO:0000256" key="4">
    <source>
        <dbReference type="ARBA" id="ARBA00022692"/>
    </source>
</evidence>
<accession>A0AA48M3H9</accession>